<evidence type="ECO:0000256" key="1">
    <source>
        <dbReference type="ARBA" id="ARBA00001946"/>
    </source>
</evidence>
<name>A0A0L0C6K0_LUCCU</name>
<keyword evidence="6" id="KW-0963">Cytoplasm</keyword>
<evidence type="ECO:0000256" key="13">
    <source>
        <dbReference type="ARBA" id="ARBA00039666"/>
    </source>
</evidence>
<dbReference type="EMBL" id="JRES01000936">
    <property type="protein sequence ID" value="KNC27069.1"/>
    <property type="molecule type" value="Genomic_DNA"/>
</dbReference>
<keyword evidence="16" id="KW-1185">Reference proteome</keyword>
<organism evidence="15 16">
    <name type="scientific">Lucilia cuprina</name>
    <name type="common">Green bottle fly</name>
    <name type="synonym">Australian sheep blowfly</name>
    <dbReference type="NCBI Taxonomy" id="7375"/>
    <lineage>
        <taxon>Eukaryota</taxon>
        <taxon>Metazoa</taxon>
        <taxon>Ecdysozoa</taxon>
        <taxon>Arthropoda</taxon>
        <taxon>Hexapoda</taxon>
        <taxon>Insecta</taxon>
        <taxon>Pterygota</taxon>
        <taxon>Neoptera</taxon>
        <taxon>Endopterygota</taxon>
        <taxon>Diptera</taxon>
        <taxon>Brachycera</taxon>
        <taxon>Muscomorpha</taxon>
        <taxon>Oestroidea</taxon>
        <taxon>Calliphoridae</taxon>
        <taxon>Luciliinae</taxon>
        <taxon>Lucilia</taxon>
    </lineage>
</organism>
<comment type="cofactor">
    <cofactor evidence="1">
        <name>Mg(2+)</name>
        <dbReference type="ChEBI" id="CHEBI:18420"/>
    </cofactor>
</comment>
<gene>
    <name evidence="15" type="ORF">FF38_10772</name>
</gene>
<dbReference type="STRING" id="7375.A0A0L0C6K0"/>
<evidence type="ECO:0000256" key="9">
    <source>
        <dbReference type="ARBA" id="ARBA00022842"/>
    </source>
</evidence>
<dbReference type="GO" id="GO:0046872">
    <property type="term" value="F:metal ion binding"/>
    <property type="evidence" value="ECO:0007669"/>
    <property type="project" value="UniProtKB-KW"/>
</dbReference>
<dbReference type="GO" id="GO:0005737">
    <property type="term" value="C:cytoplasm"/>
    <property type="evidence" value="ECO:0007669"/>
    <property type="project" value="UniProtKB-SubCell"/>
</dbReference>
<dbReference type="PANTHER" id="PTHR19288">
    <property type="entry name" value="4-NITROPHENYLPHOSPHATASE-RELATED"/>
    <property type="match status" value="1"/>
</dbReference>
<evidence type="ECO:0000256" key="8">
    <source>
        <dbReference type="ARBA" id="ARBA00022801"/>
    </source>
</evidence>
<dbReference type="InterPro" id="IPR006357">
    <property type="entry name" value="HAD-SF_hydro_IIA"/>
</dbReference>
<dbReference type="Proteomes" id="UP000037069">
    <property type="component" value="Unassembled WGS sequence"/>
</dbReference>
<comment type="catalytic activity">
    <reaction evidence="14">
        <text>diphosphate + H2O = 2 phosphate + H(+)</text>
        <dbReference type="Rhea" id="RHEA:24576"/>
        <dbReference type="ChEBI" id="CHEBI:15377"/>
        <dbReference type="ChEBI" id="CHEBI:15378"/>
        <dbReference type="ChEBI" id="CHEBI:33019"/>
        <dbReference type="ChEBI" id="CHEBI:43474"/>
        <dbReference type="EC" id="3.6.1.1"/>
    </reaction>
</comment>
<comment type="function">
    <text evidence="11">Phosphatase that hydrolyzes imidodiphosphate, 3-phosphohistidine and 6-phospholysine. Has broad substrate specificity and can also hydrolyze inorganic diphosphate, but with lower efficiency.</text>
</comment>
<reference evidence="15 16" key="1">
    <citation type="journal article" date="2015" name="Nat. Commun.">
        <title>Lucilia cuprina genome unlocks parasitic fly biology to underpin future interventions.</title>
        <authorList>
            <person name="Anstead C.A."/>
            <person name="Korhonen P.K."/>
            <person name="Young N.D."/>
            <person name="Hall R.S."/>
            <person name="Jex A.R."/>
            <person name="Murali S.C."/>
            <person name="Hughes D.S."/>
            <person name="Lee S.F."/>
            <person name="Perry T."/>
            <person name="Stroehlein A.J."/>
            <person name="Ansell B.R."/>
            <person name="Breugelmans B."/>
            <person name="Hofmann A."/>
            <person name="Qu J."/>
            <person name="Dugan S."/>
            <person name="Lee S.L."/>
            <person name="Chao H."/>
            <person name="Dinh H."/>
            <person name="Han Y."/>
            <person name="Doddapaneni H.V."/>
            <person name="Worley K.C."/>
            <person name="Muzny D.M."/>
            <person name="Ioannidis P."/>
            <person name="Waterhouse R.M."/>
            <person name="Zdobnov E.M."/>
            <person name="James P.J."/>
            <person name="Bagnall N.H."/>
            <person name="Kotze A.C."/>
            <person name="Gibbs R.A."/>
            <person name="Richards S."/>
            <person name="Batterham P."/>
            <person name="Gasser R.B."/>
        </authorList>
    </citation>
    <scope>NUCLEOTIDE SEQUENCE [LARGE SCALE GENOMIC DNA]</scope>
    <source>
        <strain evidence="15 16">LS</strain>
        <tissue evidence="15">Full body</tissue>
    </source>
</reference>
<accession>A0A0L0C6K0</accession>
<evidence type="ECO:0000256" key="12">
    <source>
        <dbReference type="ARBA" id="ARBA00039357"/>
    </source>
</evidence>
<evidence type="ECO:0000256" key="6">
    <source>
        <dbReference type="ARBA" id="ARBA00022490"/>
    </source>
</evidence>
<evidence type="ECO:0000313" key="15">
    <source>
        <dbReference type="EMBL" id="KNC27069.1"/>
    </source>
</evidence>
<evidence type="ECO:0000256" key="14">
    <source>
        <dbReference type="ARBA" id="ARBA00047820"/>
    </source>
</evidence>
<evidence type="ECO:0000256" key="7">
    <source>
        <dbReference type="ARBA" id="ARBA00022723"/>
    </source>
</evidence>
<keyword evidence="8" id="KW-0378">Hydrolase</keyword>
<proteinExistence type="inferred from homology"/>
<keyword evidence="7" id="KW-0479">Metal-binding</keyword>
<keyword evidence="10" id="KW-0539">Nucleus</keyword>
<dbReference type="OrthoDB" id="426235at2759"/>
<dbReference type="OMA" id="RKPIESW"/>
<evidence type="ECO:0000256" key="4">
    <source>
        <dbReference type="ARBA" id="ARBA00007958"/>
    </source>
</evidence>
<comment type="similarity">
    <text evidence="4">Belongs to the HAD-like hydrolase superfamily.</text>
</comment>
<dbReference type="InterPro" id="IPR023214">
    <property type="entry name" value="HAD_sf"/>
</dbReference>
<dbReference type="NCBIfam" id="TIGR01460">
    <property type="entry name" value="HAD-SF-IIA"/>
    <property type="match status" value="1"/>
</dbReference>
<dbReference type="GO" id="GO:0016791">
    <property type="term" value="F:phosphatase activity"/>
    <property type="evidence" value="ECO:0007669"/>
    <property type="project" value="InterPro"/>
</dbReference>
<dbReference type="EC" id="3.6.1.1" evidence="5"/>
<dbReference type="Gene3D" id="3.40.50.1000">
    <property type="entry name" value="HAD superfamily/HAD-like"/>
    <property type="match status" value="2"/>
</dbReference>
<dbReference type="PANTHER" id="PTHR19288:SF46">
    <property type="entry name" value="HALOACID DEHALOGENASE-LIKE HYDROLASE DOMAIN-CONTAINING PROTEIN 2"/>
    <property type="match status" value="1"/>
</dbReference>
<dbReference type="AlphaFoldDB" id="A0A0L0C6K0"/>
<evidence type="ECO:0000256" key="5">
    <source>
        <dbReference type="ARBA" id="ARBA00012146"/>
    </source>
</evidence>
<evidence type="ECO:0000256" key="11">
    <source>
        <dbReference type="ARBA" id="ARBA00037258"/>
    </source>
</evidence>
<sequence length="300" mass="33714">MYTKYLSAFCLNQYHHKQQLLIIKRYKNLWNYSIKSKMPIKAALIDLSGTLHVEDQPTPDAVNALQRLRDSGVMIKFVTNTTKESRQTLLKRLQSIGFQVDKDEIHSSLSAAVEYIKREKLNPFYLVSKDARSDFPANDEGKPYDSVAIGLAPDEFYYENLNKAFNILLANKDHKLIAIHEGKYYKRKDGLALGPGCFVKGLEYATGTKSILIGKPNEYFFKSALSDDINVEECVMIGDDTKDDIVGAMKVGLKGLQVKTGKYLPDVVADPPPTALVENFSEAWLAKIVPLILVSFPTKL</sequence>
<dbReference type="GO" id="GO:0004427">
    <property type="term" value="F:inorganic diphosphate phosphatase activity"/>
    <property type="evidence" value="ECO:0007669"/>
    <property type="project" value="UniProtKB-EC"/>
</dbReference>
<comment type="caution">
    <text evidence="15">The sequence shown here is derived from an EMBL/GenBank/DDBJ whole genome shotgun (WGS) entry which is preliminary data.</text>
</comment>
<dbReference type="Pfam" id="PF13242">
    <property type="entry name" value="Hydrolase_like"/>
    <property type="match status" value="1"/>
</dbReference>
<evidence type="ECO:0000256" key="10">
    <source>
        <dbReference type="ARBA" id="ARBA00023242"/>
    </source>
</evidence>
<evidence type="ECO:0000313" key="16">
    <source>
        <dbReference type="Proteomes" id="UP000037069"/>
    </source>
</evidence>
<dbReference type="SUPFAM" id="SSF56784">
    <property type="entry name" value="HAD-like"/>
    <property type="match status" value="1"/>
</dbReference>
<evidence type="ECO:0000256" key="2">
    <source>
        <dbReference type="ARBA" id="ARBA00004123"/>
    </source>
</evidence>
<dbReference type="CDD" id="cd07509">
    <property type="entry name" value="HAD_PPase"/>
    <property type="match status" value="1"/>
</dbReference>
<dbReference type="InterPro" id="IPR036412">
    <property type="entry name" value="HAD-like_sf"/>
</dbReference>
<dbReference type="GO" id="GO:0005634">
    <property type="term" value="C:nucleus"/>
    <property type="evidence" value="ECO:0007669"/>
    <property type="project" value="UniProtKB-SubCell"/>
</dbReference>
<comment type="subcellular location">
    <subcellularLocation>
        <location evidence="3">Cytoplasm</location>
    </subcellularLocation>
    <subcellularLocation>
        <location evidence="2">Nucleus</location>
    </subcellularLocation>
</comment>
<dbReference type="InterPro" id="IPR006355">
    <property type="entry name" value="LHPP/HDHD2"/>
</dbReference>
<keyword evidence="9" id="KW-0460">Magnesium</keyword>
<protein>
    <recommendedName>
        <fullName evidence="13">Haloacid dehalogenase-like hydrolase domain-containing protein 2</fullName>
        <ecNumber evidence="5">3.6.1.1</ecNumber>
    </recommendedName>
    <alternativeName>
        <fullName evidence="12">Phospholysine phosphohistidine inorganic pyrophosphate phosphatase</fullName>
    </alternativeName>
</protein>
<evidence type="ECO:0000256" key="3">
    <source>
        <dbReference type="ARBA" id="ARBA00004496"/>
    </source>
</evidence>
<dbReference type="NCBIfam" id="TIGR01458">
    <property type="entry name" value="HAD-SF-IIA-hyp3"/>
    <property type="match status" value="1"/>
</dbReference>
<dbReference type="Pfam" id="PF13344">
    <property type="entry name" value="Hydrolase_6"/>
    <property type="match status" value="1"/>
</dbReference>
<dbReference type="FunFam" id="3.40.50.1000:FF:000051">
    <property type="entry name" value="Phospholysine phosphohistidine inorganic pyrophosphate phosphatase"/>
    <property type="match status" value="1"/>
</dbReference>